<feature type="domain" description="DNA2/NAM7 helicase-like C-terminal" evidence="10">
    <location>
        <begin position="411"/>
        <end position="612"/>
    </location>
</feature>
<dbReference type="RefSeq" id="WP_377068398.1">
    <property type="nucleotide sequence ID" value="NZ_JBHSJJ010000018.1"/>
</dbReference>
<evidence type="ECO:0000259" key="10">
    <source>
        <dbReference type="Pfam" id="PF13087"/>
    </source>
</evidence>
<keyword evidence="7" id="KW-0347">Helicase</keyword>
<evidence type="ECO:0000256" key="2">
    <source>
        <dbReference type="ARBA" id="ARBA00007913"/>
    </source>
</evidence>
<dbReference type="Gene3D" id="3.40.50.300">
    <property type="entry name" value="P-loop containing nucleotide triphosphate hydrolases"/>
    <property type="match status" value="2"/>
</dbReference>
<dbReference type="InterPro" id="IPR041679">
    <property type="entry name" value="DNA2/NAM7-like_C"/>
</dbReference>
<evidence type="ECO:0000256" key="7">
    <source>
        <dbReference type="ARBA" id="ARBA00022806"/>
    </source>
</evidence>
<organism evidence="12 13">
    <name type="scientific">Negadavirga shengliensis</name>
    <dbReference type="NCBI Taxonomy" id="1389218"/>
    <lineage>
        <taxon>Bacteria</taxon>
        <taxon>Pseudomonadati</taxon>
        <taxon>Bacteroidota</taxon>
        <taxon>Cytophagia</taxon>
        <taxon>Cytophagales</taxon>
        <taxon>Cyclobacteriaceae</taxon>
        <taxon>Negadavirga</taxon>
    </lineage>
</organism>
<keyword evidence="5" id="KW-0547">Nucleotide-binding</keyword>
<name>A0ABV9T7H6_9BACT</name>
<dbReference type="InterPro" id="IPR041677">
    <property type="entry name" value="DNA2/NAM7_AAA_11"/>
</dbReference>
<evidence type="ECO:0000313" key="12">
    <source>
        <dbReference type="EMBL" id="MFC4874497.1"/>
    </source>
</evidence>
<accession>A0ABV9T7H6</accession>
<dbReference type="EMBL" id="JBHSJJ010000018">
    <property type="protein sequence ID" value="MFC4874497.1"/>
    <property type="molecule type" value="Genomic_DNA"/>
</dbReference>
<dbReference type="Proteomes" id="UP001595818">
    <property type="component" value="Unassembled WGS sequence"/>
</dbReference>
<evidence type="ECO:0000256" key="3">
    <source>
        <dbReference type="ARBA" id="ARBA00012551"/>
    </source>
</evidence>
<dbReference type="PANTHER" id="PTHR43788">
    <property type="entry name" value="DNA2/NAM7 HELICASE FAMILY MEMBER"/>
    <property type="match status" value="1"/>
</dbReference>
<dbReference type="Pfam" id="PF21138">
    <property type="entry name" value="SMUBP-2_HCS1_1B"/>
    <property type="match status" value="1"/>
</dbReference>
<reference evidence="13" key="1">
    <citation type="journal article" date="2019" name="Int. J. Syst. Evol. Microbiol.">
        <title>The Global Catalogue of Microorganisms (GCM) 10K type strain sequencing project: providing services to taxonomists for standard genome sequencing and annotation.</title>
        <authorList>
            <consortium name="The Broad Institute Genomics Platform"/>
            <consortium name="The Broad Institute Genome Sequencing Center for Infectious Disease"/>
            <person name="Wu L."/>
            <person name="Ma J."/>
        </authorList>
    </citation>
    <scope>NUCLEOTIDE SEQUENCE [LARGE SCALE GENOMIC DNA]</scope>
    <source>
        <strain evidence="13">CGMCC 4.7466</strain>
    </source>
</reference>
<feature type="domain" description="DNA2/NAM7 helicase helicase" evidence="9">
    <location>
        <begin position="183"/>
        <end position="403"/>
    </location>
</feature>
<dbReference type="PANTHER" id="PTHR43788:SF8">
    <property type="entry name" value="DNA-BINDING PROTEIN SMUBP-2"/>
    <property type="match status" value="1"/>
</dbReference>
<gene>
    <name evidence="12" type="ORF">ACFPFU_22525</name>
</gene>
<evidence type="ECO:0000256" key="8">
    <source>
        <dbReference type="ARBA" id="ARBA00022840"/>
    </source>
</evidence>
<evidence type="ECO:0000256" key="4">
    <source>
        <dbReference type="ARBA" id="ARBA00022490"/>
    </source>
</evidence>
<keyword evidence="8" id="KW-0067">ATP-binding</keyword>
<dbReference type="CDD" id="cd18808">
    <property type="entry name" value="SF1_C_Upf1"/>
    <property type="match status" value="1"/>
</dbReference>
<evidence type="ECO:0000256" key="5">
    <source>
        <dbReference type="ARBA" id="ARBA00022741"/>
    </source>
</evidence>
<dbReference type="InterPro" id="IPR050534">
    <property type="entry name" value="Coronavir_polyprotein_1ab"/>
</dbReference>
<comment type="caution">
    <text evidence="12">The sequence shown here is derived from an EMBL/GenBank/DDBJ whole genome shotgun (WGS) entry which is preliminary data.</text>
</comment>
<dbReference type="InterPro" id="IPR047187">
    <property type="entry name" value="SF1_C_Upf1"/>
</dbReference>
<dbReference type="InterPro" id="IPR048761">
    <property type="entry name" value="SMUBP-2_HCS1_1B"/>
</dbReference>
<comment type="similarity">
    <text evidence="2">Belongs to the DNA2/NAM7 helicase family.</text>
</comment>
<sequence length="643" mass="72596">MTNIREELLYTIKLLKSEWKEDLEQFKKISQSKPLKERKASGICWYPVRLVKIKWIFSDKMVLELENQEKLESHAFNSGKTVSLFSNAAGDDIQKSRTSGVVNMVTDKKMVITLYTGKIPRWINEGRLGIDLMFDETSYTIMEKTMLKVLEADKDRLATLRDRLLGAGRPVFNRSVDIDVPVLNRGQNQAFNLIDSAVDVAIVHGPPGTGKTTTLIQSILFSLNTSPQVLVCAPSNAAVDLLVEKLFEAGVNVLRIGHPARVEEEMLNQTLDAKIVNHPSYKDYKKLRKSAEECRRNAGKYKRSFGHHEKMQRRALRDEASRLLEDADQLYEYMTHTVLESAQVIACTMVGSASPFLKGRRFSTVFIDEAAQGLEPATWIPVLNAEKVVMAGDHCQLPPTIKSLRAAKDGLQQTLFEKIVKRNPEAISMLDLQYRMPDLIMGFPNASFYQNKLKAAPGTSLHFLREDESVLEFIDTAGSGFTEYLDKKSLSVFNKEEAKASLEILTNLLKRVGVKDKEGRLWSIGLVSPYSAQVRYLKDLVAEDAGCVLLRSLDKNLTVNTIDGFQGQERDIMVISVVRSNPQGEIGFLADTRRMNVALTRAKRKLLVIGDSATLANHPFYQLFLDYVQDRNCYKSIYEYLSF</sequence>
<dbReference type="Gene3D" id="2.40.30.270">
    <property type="match status" value="1"/>
</dbReference>
<protein>
    <recommendedName>
        <fullName evidence="3">DNA helicase</fullName>
        <ecNumber evidence="3">3.6.4.12</ecNumber>
    </recommendedName>
</protein>
<keyword evidence="4" id="KW-0963">Cytoplasm</keyword>
<feature type="domain" description="Helicase SMUBP-2/HCS1 1B" evidence="11">
    <location>
        <begin position="11"/>
        <end position="114"/>
    </location>
</feature>
<keyword evidence="6" id="KW-0378">Hydrolase</keyword>
<proteinExistence type="inferred from homology"/>
<evidence type="ECO:0000259" key="11">
    <source>
        <dbReference type="Pfam" id="PF21138"/>
    </source>
</evidence>
<dbReference type="Pfam" id="PF13086">
    <property type="entry name" value="AAA_11"/>
    <property type="match status" value="1"/>
</dbReference>
<dbReference type="EC" id="3.6.4.12" evidence="3"/>
<dbReference type="SUPFAM" id="SSF52540">
    <property type="entry name" value="P-loop containing nucleoside triphosphate hydrolases"/>
    <property type="match status" value="1"/>
</dbReference>
<comment type="subcellular location">
    <subcellularLocation>
        <location evidence="1">Cytoplasm</location>
    </subcellularLocation>
</comment>
<evidence type="ECO:0000313" key="13">
    <source>
        <dbReference type="Proteomes" id="UP001595818"/>
    </source>
</evidence>
<evidence type="ECO:0000256" key="1">
    <source>
        <dbReference type="ARBA" id="ARBA00004496"/>
    </source>
</evidence>
<evidence type="ECO:0000259" key="9">
    <source>
        <dbReference type="Pfam" id="PF13086"/>
    </source>
</evidence>
<keyword evidence="13" id="KW-1185">Reference proteome</keyword>
<dbReference type="Pfam" id="PF13087">
    <property type="entry name" value="AAA_12"/>
    <property type="match status" value="1"/>
</dbReference>
<evidence type="ECO:0000256" key="6">
    <source>
        <dbReference type="ARBA" id="ARBA00022801"/>
    </source>
</evidence>
<dbReference type="InterPro" id="IPR027417">
    <property type="entry name" value="P-loop_NTPase"/>
</dbReference>